<organism evidence="2 3">
    <name type="scientific">Tenggerimyces flavus</name>
    <dbReference type="NCBI Taxonomy" id="1708749"/>
    <lineage>
        <taxon>Bacteria</taxon>
        <taxon>Bacillati</taxon>
        <taxon>Actinomycetota</taxon>
        <taxon>Actinomycetes</taxon>
        <taxon>Propionibacteriales</taxon>
        <taxon>Nocardioidaceae</taxon>
        <taxon>Tenggerimyces</taxon>
    </lineage>
</organism>
<feature type="compositionally biased region" description="Polar residues" evidence="1">
    <location>
        <begin position="1"/>
        <end position="25"/>
    </location>
</feature>
<protein>
    <submittedName>
        <fullName evidence="2">Uncharacterized protein</fullName>
    </submittedName>
</protein>
<comment type="caution">
    <text evidence="2">The sequence shown here is derived from an EMBL/GenBank/DDBJ whole genome shotgun (WGS) entry which is preliminary data.</text>
</comment>
<sequence>MAGRTRSTNGPTRTRANAPSATAPTTEEFPGLSAPSRVAPDDIASVVMAPETATMPTLMPPTLRDPSSMAEADLAAVTATWRSSQYIDAMWSIDQTRNAFMLVRGLGWRKIYNGRDGAFTALVSLAAQARQTGRQVSFREEADGMVYEIYLW</sequence>
<proteinExistence type="predicted"/>
<dbReference type="EMBL" id="JBHRZH010000015">
    <property type="protein sequence ID" value="MFC3762412.1"/>
    <property type="molecule type" value="Genomic_DNA"/>
</dbReference>
<name>A0ABV7YBW3_9ACTN</name>
<evidence type="ECO:0000313" key="2">
    <source>
        <dbReference type="EMBL" id="MFC3762412.1"/>
    </source>
</evidence>
<evidence type="ECO:0000313" key="3">
    <source>
        <dbReference type="Proteomes" id="UP001595699"/>
    </source>
</evidence>
<dbReference type="RefSeq" id="WP_205118706.1">
    <property type="nucleotide sequence ID" value="NZ_JAFBCM010000001.1"/>
</dbReference>
<reference evidence="3" key="1">
    <citation type="journal article" date="2019" name="Int. J. Syst. Evol. Microbiol.">
        <title>The Global Catalogue of Microorganisms (GCM) 10K type strain sequencing project: providing services to taxonomists for standard genome sequencing and annotation.</title>
        <authorList>
            <consortium name="The Broad Institute Genomics Platform"/>
            <consortium name="The Broad Institute Genome Sequencing Center for Infectious Disease"/>
            <person name="Wu L."/>
            <person name="Ma J."/>
        </authorList>
    </citation>
    <scope>NUCLEOTIDE SEQUENCE [LARGE SCALE GENOMIC DNA]</scope>
    <source>
        <strain evidence="3">CGMCC 4.7241</strain>
    </source>
</reference>
<keyword evidence="3" id="KW-1185">Reference proteome</keyword>
<gene>
    <name evidence="2" type="ORF">ACFOUW_16340</name>
</gene>
<feature type="region of interest" description="Disordered" evidence="1">
    <location>
        <begin position="1"/>
        <end position="37"/>
    </location>
</feature>
<dbReference type="Proteomes" id="UP001595699">
    <property type="component" value="Unassembled WGS sequence"/>
</dbReference>
<accession>A0ABV7YBW3</accession>
<evidence type="ECO:0000256" key="1">
    <source>
        <dbReference type="SAM" id="MobiDB-lite"/>
    </source>
</evidence>